<dbReference type="PRINTS" id="PR00509">
    <property type="entry name" value="PGMPMM"/>
</dbReference>
<protein>
    <submittedName>
        <fullName evidence="11">Phosphomannomutase/phosphoglucomutase</fullName>
    </submittedName>
</protein>
<dbReference type="PANTHER" id="PTHR43771">
    <property type="entry name" value="PHOSPHOMANNOMUTASE"/>
    <property type="match status" value="1"/>
</dbReference>
<proteinExistence type="inferred from homology"/>
<evidence type="ECO:0000259" key="8">
    <source>
        <dbReference type="Pfam" id="PF02878"/>
    </source>
</evidence>
<evidence type="ECO:0000256" key="2">
    <source>
        <dbReference type="ARBA" id="ARBA00010231"/>
    </source>
</evidence>
<dbReference type="Pfam" id="PF02880">
    <property type="entry name" value="PGM_PMM_III"/>
    <property type="match status" value="1"/>
</dbReference>
<feature type="domain" description="Alpha-D-phosphohexomutase alpha/beta/alpha" evidence="8">
    <location>
        <begin position="14"/>
        <end position="136"/>
    </location>
</feature>
<dbReference type="InterPro" id="IPR005843">
    <property type="entry name" value="A-D-PHexomutase_C"/>
</dbReference>
<dbReference type="Gene3D" id="3.30.310.50">
    <property type="entry name" value="Alpha-D-phosphohexomutase, C-terminal domain"/>
    <property type="match status" value="1"/>
</dbReference>
<gene>
    <name evidence="11" type="ORF">ACFYXQ_00060</name>
</gene>
<organism evidence="11 12">
    <name type="scientific">Nocardia jiangxiensis</name>
    <dbReference type="NCBI Taxonomy" id="282685"/>
    <lineage>
        <taxon>Bacteria</taxon>
        <taxon>Bacillati</taxon>
        <taxon>Actinomycetota</taxon>
        <taxon>Actinomycetes</taxon>
        <taxon>Mycobacteriales</taxon>
        <taxon>Nocardiaceae</taxon>
        <taxon>Nocardia</taxon>
    </lineage>
</organism>
<dbReference type="Proteomes" id="UP001601992">
    <property type="component" value="Unassembled WGS sequence"/>
</dbReference>
<dbReference type="InterPro" id="IPR005846">
    <property type="entry name" value="A-D-PHexomutase_a/b/a-III"/>
</dbReference>
<evidence type="ECO:0000256" key="5">
    <source>
        <dbReference type="ARBA" id="ARBA00022842"/>
    </source>
</evidence>
<dbReference type="SUPFAM" id="SSF53738">
    <property type="entry name" value="Phosphoglucomutase, first 3 domains"/>
    <property type="match status" value="3"/>
</dbReference>
<dbReference type="InterPro" id="IPR005841">
    <property type="entry name" value="Alpha-D-phosphohexomutase_SF"/>
</dbReference>
<dbReference type="RefSeq" id="WP_040827326.1">
    <property type="nucleotide sequence ID" value="NZ_JBIAQY010000001.1"/>
</dbReference>
<evidence type="ECO:0000259" key="9">
    <source>
        <dbReference type="Pfam" id="PF02879"/>
    </source>
</evidence>
<evidence type="ECO:0000256" key="1">
    <source>
        <dbReference type="ARBA" id="ARBA00001946"/>
    </source>
</evidence>
<evidence type="ECO:0000259" key="7">
    <source>
        <dbReference type="Pfam" id="PF00408"/>
    </source>
</evidence>
<dbReference type="Gene3D" id="3.40.120.10">
    <property type="entry name" value="Alpha-D-Glucose-1,6-Bisphosphate, subunit A, domain 3"/>
    <property type="match status" value="3"/>
</dbReference>
<dbReference type="Pfam" id="PF02879">
    <property type="entry name" value="PGM_PMM_II"/>
    <property type="match status" value="1"/>
</dbReference>
<feature type="domain" description="Alpha-D-phosphohexomutase alpha/beta/alpha" evidence="10">
    <location>
        <begin position="267"/>
        <end position="374"/>
    </location>
</feature>
<comment type="caution">
    <text evidence="11">The sequence shown here is derived from an EMBL/GenBank/DDBJ whole genome shotgun (WGS) entry which is preliminary data.</text>
</comment>
<dbReference type="InterPro" id="IPR005845">
    <property type="entry name" value="A-D-PHexomutase_a/b/a-II"/>
</dbReference>
<evidence type="ECO:0000313" key="12">
    <source>
        <dbReference type="Proteomes" id="UP001601992"/>
    </source>
</evidence>
<dbReference type="InterPro" id="IPR016055">
    <property type="entry name" value="A-D-PHexomutase_a/b/a-I/II/III"/>
</dbReference>
<sequence>MTVARSAESVQAVVKAYDVRGVVGEQIDEDFVRDVGAAFARLMRAEQATRVVIGHDMRDSSPTLSAAFAAGVLAQGLDVVQIGLASTDELYFASGHLGCPGAMFTASHNPARYNGIKLCRANALPVGQDTGLATIAEELVEGVPAHDGAPGTATEESLLDAYAEFLRGLVDLGGIRPLKVAVDAGNGMGGYTVPAVLGAVSALTIDPLFFELDGSFPNHEANPLDPKNLVDLQQLVRTSGADIGLAFDGDADRCFVVDERGEPVSPSAITALVAERELAKEPGATVIHNLITSQSVPQLVTELGGTAVRTRVGHSFIKQQMAATGAIFGGEHSAHYYFRDFWGADSGMLAALHVLAALGGGDRPMSELASSYSTYAASGEINSTVADAKERTMAVLAAFQDRAVAVDRLDGVTVQLPEDAWFNLRASNTEPLLRLNVEARSTEEVDALVTEILSIVRG</sequence>
<evidence type="ECO:0000259" key="10">
    <source>
        <dbReference type="Pfam" id="PF02880"/>
    </source>
</evidence>
<dbReference type="InterPro" id="IPR036900">
    <property type="entry name" value="A-D-PHexomutase_C_sf"/>
</dbReference>
<keyword evidence="6" id="KW-0413">Isomerase</keyword>
<evidence type="ECO:0000256" key="4">
    <source>
        <dbReference type="ARBA" id="ARBA00022723"/>
    </source>
</evidence>
<dbReference type="PANTHER" id="PTHR43771:SF1">
    <property type="entry name" value="PHOSPHOMANNOMUTASE"/>
    <property type="match status" value="1"/>
</dbReference>
<reference evidence="11 12" key="1">
    <citation type="submission" date="2024-10" db="EMBL/GenBank/DDBJ databases">
        <title>The Natural Products Discovery Center: Release of the First 8490 Sequenced Strains for Exploring Actinobacteria Biosynthetic Diversity.</title>
        <authorList>
            <person name="Kalkreuter E."/>
            <person name="Kautsar S.A."/>
            <person name="Yang D."/>
            <person name="Bader C.D."/>
            <person name="Teijaro C.N."/>
            <person name="Fluegel L."/>
            <person name="Davis C.M."/>
            <person name="Simpson J.R."/>
            <person name="Lauterbach L."/>
            <person name="Steele A.D."/>
            <person name="Gui C."/>
            <person name="Meng S."/>
            <person name="Li G."/>
            <person name="Viehrig K."/>
            <person name="Ye F."/>
            <person name="Su P."/>
            <person name="Kiefer A.F."/>
            <person name="Nichols A."/>
            <person name="Cepeda A.J."/>
            <person name="Yan W."/>
            <person name="Fan B."/>
            <person name="Jiang Y."/>
            <person name="Adhikari A."/>
            <person name="Zheng C.-J."/>
            <person name="Schuster L."/>
            <person name="Cowan T.M."/>
            <person name="Smanski M.J."/>
            <person name="Chevrette M.G."/>
            <person name="De Carvalho L.P.S."/>
            <person name="Shen B."/>
        </authorList>
    </citation>
    <scope>NUCLEOTIDE SEQUENCE [LARGE SCALE GENOMIC DNA]</scope>
    <source>
        <strain evidence="11 12">NPDC002593</strain>
    </source>
</reference>
<comment type="similarity">
    <text evidence="2">Belongs to the phosphohexose mutase family.</text>
</comment>
<keyword evidence="3" id="KW-0597">Phosphoprotein</keyword>
<dbReference type="CDD" id="cd03089">
    <property type="entry name" value="PMM_PGM"/>
    <property type="match status" value="1"/>
</dbReference>
<comment type="cofactor">
    <cofactor evidence="1">
        <name>Mg(2+)</name>
        <dbReference type="ChEBI" id="CHEBI:18420"/>
    </cofactor>
</comment>
<keyword evidence="4" id="KW-0479">Metal-binding</keyword>
<evidence type="ECO:0000313" key="11">
    <source>
        <dbReference type="EMBL" id="MFF3566153.1"/>
    </source>
</evidence>
<dbReference type="SUPFAM" id="SSF55957">
    <property type="entry name" value="Phosphoglucomutase, C-terminal domain"/>
    <property type="match status" value="1"/>
</dbReference>
<name>A0ABW6RS00_9NOCA</name>
<accession>A0ABW6RS00</accession>
<dbReference type="Pfam" id="PF00408">
    <property type="entry name" value="PGM_PMM_IV"/>
    <property type="match status" value="1"/>
</dbReference>
<keyword evidence="5" id="KW-0460">Magnesium</keyword>
<dbReference type="NCBIfam" id="NF007088">
    <property type="entry name" value="PRK09542.1"/>
    <property type="match status" value="1"/>
</dbReference>
<keyword evidence="12" id="KW-1185">Reference proteome</keyword>
<dbReference type="Pfam" id="PF02878">
    <property type="entry name" value="PGM_PMM_I"/>
    <property type="match status" value="1"/>
</dbReference>
<evidence type="ECO:0000256" key="3">
    <source>
        <dbReference type="ARBA" id="ARBA00022553"/>
    </source>
</evidence>
<feature type="domain" description="Alpha-D-phosphohexomutase C-terminal" evidence="7">
    <location>
        <begin position="380"/>
        <end position="453"/>
    </location>
</feature>
<feature type="domain" description="Alpha-D-phosphohexomutase alpha/beta/alpha" evidence="9">
    <location>
        <begin position="161"/>
        <end position="261"/>
    </location>
</feature>
<evidence type="ECO:0000256" key="6">
    <source>
        <dbReference type="ARBA" id="ARBA00023235"/>
    </source>
</evidence>
<dbReference type="EMBL" id="JBIAQY010000001">
    <property type="protein sequence ID" value="MFF3566153.1"/>
    <property type="molecule type" value="Genomic_DNA"/>
</dbReference>
<dbReference type="InterPro" id="IPR005844">
    <property type="entry name" value="A-D-PHexomutase_a/b/a-I"/>
</dbReference>